<protein>
    <submittedName>
        <fullName evidence="2">Uncharacterized protein</fullName>
    </submittedName>
</protein>
<organism evidence="2 3">
    <name type="scientific">Candidatus Colwellbacteria bacterium RIFCSPLOWO2_12_FULL_43_11</name>
    <dbReference type="NCBI Taxonomy" id="1797693"/>
    <lineage>
        <taxon>Bacteria</taxon>
        <taxon>Candidatus Colwelliibacteriota</taxon>
    </lineage>
</organism>
<comment type="caution">
    <text evidence="2">The sequence shown here is derived from an EMBL/GenBank/DDBJ whole genome shotgun (WGS) entry which is preliminary data.</text>
</comment>
<dbReference type="InterPro" id="IPR036591">
    <property type="entry name" value="YggU-like_sf"/>
</dbReference>
<dbReference type="NCBIfam" id="TIGR00251">
    <property type="entry name" value="DUF167 family protein"/>
    <property type="match status" value="1"/>
</dbReference>
<feature type="non-terminal residue" evidence="2">
    <location>
        <position position="72"/>
    </location>
</feature>
<dbReference type="Pfam" id="PF02594">
    <property type="entry name" value="DUF167"/>
    <property type="match status" value="1"/>
</dbReference>
<evidence type="ECO:0000256" key="1">
    <source>
        <dbReference type="ARBA" id="ARBA00010364"/>
    </source>
</evidence>
<accession>A0A1G1Z912</accession>
<proteinExistence type="inferred from homology"/>
<dbReference type="SUPFAM" id="SSF69786">
    <property type="entry name" value="YggU-like"/>
    <property type="match status" value="1"/>
</dbReference>
<sequence length="72" mass="8251">MHLKIKTHPGSKKLKLIKKAEDSFEVYVKEKAERGLANKAIRSALSLYFKIPLVKVRLIRGAKTTNKIFQID</sequence>
<reference evidence="2 3" key="1">
    <citation type="journal article" date="2016" name="Nat. Commun.">
        <title>Thousands of microbial genomes shed light on interconnected biogeochemical processes in an aquifer system.</title>
        <authorList>
            <person name="Anantharaman K."/>
            <person name="Brown C.T."/>
            <person name="Hug L.A."/>
            <person name="Sharon I."/>
            <person name="Castelle C.J."/>
            <person name="Probst A.J."/>
            <person name="Thomas B.C."/>
            <person name="Singh A."/>
            <person name="Wilkins M.J."/>
            <person name="Karaoz U."/>
            <person name="Brodie E.L."/>
            <person name="Williams K.H."/>
            <person name="Hubbard S.S."/>
            <person name="Banfield J.F."/>
        </authorList>
    </citation>
    <scope>NUCLEOTIDE SEQUENCE [LARGE SCALE GENOMIC DNA]</scope>
</reference>
<dbReference type="AlphaFoldDB" id="A0A1G1Z912"/>
<dbReference type="Proteomes" id="UP000176571">
    <property type="component" value="Unassembled WGS sequence"/>
</dbReference>
<dbReference type="Gene3D" id="3.30.1200.10">
    <property type="entry name" value="YggU-like"/>
    <property type="match status" value="1"/>
</dbReference>
<evidence type="ECO:0000313" key="2">
    <source>
        <dbReference type="EMBL" id="OGY60566.1"/>
    </source>
</evidence>
<evidence type="ECO:0000313" key="3">
    <source>
        <dbReference type="Proteomes" id="UP000176571"/>
    </source>
</evidence>
<name>A0A1G1Z912_9BACT</name>
<dbReference type="SMART" id="SM01152">
    <property type="entry name" value="DUF167"/>
    <property type="match status" value="1"/>
</dbReference>
<dbReference type="EMBL" id="MHJB01000041">
    <property type="protein sequence ID" value="OGY60566.1"/>
    <property type="molecule type" value="Genomic_DNA"/>
</dbReference>
<gene>
    <name evidence="2" type="ORF">A3F99_00515</name>
</gene>
<dbReference type="InterPro" id="IPR003746">
    <property type="entry name" value="DUF167"/>
</dbReference>
<comment type="similarity">
    <text evidence="1">Belongs to the UPF0235 family.</text>
</comment>